<name>A0A6B0GPS5_9EURY</name>
<dbReference type="RefSeq" id="WP_158205233.1">
    <property type="nucleotide sequence ID" value="NZ_WSZK01000023.1"/>
</dbReference>
<evidence type="ECO:0000313" key="2">
    <source>
        <dbReference type="Proteomes" id="UP000451471"/>
    </source>
</evidence>
<dbReference type="InterPro" id="IPR036388">
    <property type="entry name" value="WH-like_DNA-bd_sf"/>
</dbReference>
<dbReference type="AlphaFoldDB" id="A0A6B0GPS5"/>
<keyword evidence="2" id="KW-1185">Reference proteome</keyword>
<sequence length="98" mass="11004">MRAKREFRDRDRTEVSVLDALVERGEGMTVFELRTRVDVEIDALEEALGSLKDDGLITTTREDGRLVIRPADRVVPDADEGDDDGTSVVDRVFDRLGL</sequence>
<gene>
    <name evidence="1" type="ORF">GQS65_13915</name>
</gene>
<accession>A0A6B0GPS5</accession>
<dbReference type="InterPro" id="IPR036390">
    <property type="entry name" value="WH_DNA-bd_sf"/>
</dbReference>
<organism evidence="1 2">
    <name type="scientific">Halomarina oriensis</name>
    <dbReference type="NCBI Taxonomy" id="671145"/>
    <lineage>
        <taxon>Archaea</taxon>
        <taxon>Methanobacteriati</taxon>
        <taxon>Methanobacteriota</taxon>
        <taxon>Stenosarchaea group</taxon>
        <taxon>Halobacteria</taxon>
        <taxon>Halobacteriales</taxon>
        <taxon>Natronomonadaceae</taxon>
        <taxon>Halomarina</taxon>
    </lineage>
</organism>
<reference evidence="1 2" key="1">
    <citation type="submission" date="2019-12" db="EMBL/GenBank/DDBJ databases">
        <title>Halocatena pleomorpha gen. nov. sp. nov., an extremely halophilic archaeon of family Halobacteriaceae isolated from saltpan soil.</title>
        <authorList>
            <person name="Pal Y."/>
            <person name="Verma A."/>
            <person name="Krishnamurthi S."/>
            <person name="Kumar P."/>
        </authorList>
    </citation>
    <scope>NUCLEOTIDE SEQUENCE [LARGE SCALE GENOMIC DNA]</scope>
    <source>
        <strain evidence="1 2">JCM 16495</strain>
    </source>
</reference>
<dbReference type="InterPro" id="IPR045490">
    <property type="entry name" value="DUF6432"/>
</dbReference>
<dbReference type="SUPFAM" id="SSF46785">
    <property type="entry name" value="Winged helix' DNA-binding domain"/>
    <property type="match status" value="1"/>
</dbReference>
<dbReference type="EMBL" id="WSZK01000023">
    <property type="protein sequence ID" value="MWG35569.1"/>
    <property type="molecule type" value="Genomic_DNA"/>
</dbReference>
<protein>
    <submittedName>
        <fullName evidence="1">MarR family transcriptional regulator</fullName>
    </submittedName>
</protein>
<evidence type="ECO:0000313" key="1">
    <source>
        <dbReference type="EMBL" id="MWG35569.1"/>
    </source>
</evidence>
<dbReference type="OrthoDB" id="306709at2157"/>
<comment type="caution">
    <text evidence="1">The sequence shown here is derived from an EMBL/GenBank/DDBJ whole genome shotgun (WGS) entry which is preliminary data.</text>
</comment>
<dbReference type="Proteomes" id="UP000451471">
    <property type="component" value="Unassembled WGS sequence"/>
</dbReference>
<proteinExistence type="predicted"/>
<dbReference type="Gene3D" id="1.10.10.10">
    <property type="entry name" value="Winged helix-like DNA-binding domain superfamily/Winged helix DNA-binding domain"/>
    <property type="match status" value="1"/>
</dbReference>
<dbReference type="Pfam" id="PF20024">
    <property type="entry name" value="DUF6432"/>
    <property type="match status" value="1"/>
</dbReference>